<dbReference type="Gene3D" id="1.20.1220.20">
    <property type="entry name" value="Uncharcterised protein PF01724"/>
    <property type="match status" value="1"/>
</dbReference>
<evidence type="ECO:0000313" key="2">
    <source>
        <dbReference type="Proteomes" id="UP001597176"/>
    </source>
</evidence>
<sequence>MEQPSLYDDDIVTWAEEQAAAVRALASRSDLSNVLDWENIAEEIESLGRSQIQGVESALLLVLIHVLKYLSAPSAQSTRSWRVEVVAFHATACRNYKRSMRQRIDWQDLWTTAKANADVSLKMFGDRLVGGLPETMPFEPEELVSKTFDMDWALARLAAAVETPGDHH</sequence>
<dbReference type="InterPro" id="IPR002636">
    <property type="entry name" value="DUF29"/>
</dbReference>
<comment type="caution">
    <text evidence="1">The sequence shown here is derived from an EMBL/GenBank/DDBJ whole genome shotgun (WGS) entry which is preliminary data.</text>
</comment>
<gene>
    <name evidence="1" type="ORF">ACFQ4G_14625</name>
</gene>
<name>A0ABW3X1L0_9HYPH</name>
<proteinExistence type="predicted"/>
<dbReference type="EMBL" id="JBHTND010000019">
    <property type="protein sequence ID" value="MFD1302806.1"/>
    <property type="molecule type" value="Genomic_DNA"/>
</dbReference>
<accession>A0ABW3X1L0</accession>
<dbReference type="Proteomes" id="UP001597176">
    <property type="component" value="Unassembled WGS sequence"/>
</dbReference>
<dbReference type="RefSeq" id="WP_238204452.1">
    <property type="nucleotide sequence ID" value="NZ_JBHTND010000019.1"/>
</dbReference>
<evidence type="ECO:0000313" key="1">
    <source>
        <dbReference type="EMBL" id="MFD1302806.1"/>
    </source>
</evidence>
<protein>
    <submittedName>
        <fullName evidence="1">DUF29 domain-containing protein</fullName>
    </submittedName>
</protein>
<reference evidence="2" key="1">
    <citation type="journal article" date="2019" name="Int. J. Syst. Evol. Microbiol.">
        <title>The Global Catalogue of Microorganisms (GCM) 10K type strain sequencing project: providing services to taxonomists for standard genome sequencing and annotation.</title>
        <authorList>
            <consortium name="The Broad Institute Genomics Platform"/>
            <consortium name="The Broad Institute Genome Sequencing Center for Infectious Disease"/>
            <person name="Wu L."/>
            <person name="Ma J."/>
        </authorList>
    </citation>
    <scope>NUCLEOTIDE SEQUENCE [LARGE SCALE GENOMIC DNA]</scope>
    <source>
        <strain evidence="2">CCUG 56108</strain>
    </source>
</reference>
<dbReference type="PANTHER" id="PTHR34235">
    <property type="entry name" value="SLR1203 PROTEIN-RELATED"/>
    <property type="match status" value="1"/>
</dbReference>
<dbReference type="Pfam" id="PF01724">
    <property type="entry name" value="DUF29"/>
    <property type="match status" value="1"/>
</dbReference>
<organism evidence="1 2">
    <name type="scientific">Methylobacterium marchantiae</name>
    <dbReference type="NCBI Taxonomy" id="600331"/>
    <lineage>
        <taxon>Bacteria</taxon>
        <taxon>Pseudomonadati</taxon>
        <taxon>Pseudomonadota</taxon>
        <taxon>Alphaproteobacteria</taxon>
        <taxon>Hyphomicrobiales</taxon>
        <taxon>Methylobacteriaceae</taxon>
        <taxon>Methylobacterium</taxon>
    </lineage>
</organism>
<keyword evidence="2" id="KW-1185">Reference proteome</keyword>
<dbReference type="PANTHER" id="PTHR34235:SF4">
    <property type="entry name" value="SLR0291 PROTEIN"/>
    <property type="match status" value="1"/>
</dbReference>